<name>A0A7S4FR50_9EUGL</name>
<sequence>MYTAPPHELSYKAEAPFIFLMQDTKWSGGEYILTPIGSPVVVLLCGMRCNVRLQAHMQTPGHAEGVHERGRAGLLRLFNGYFGHNGPRRCQPASKSATTSDKIFCIH</sequence>
<evidence type="ECO:0000313" key="1">
    <source>
        <dbReference type="EMBL" id="CAE0809205.1"/>
    </source>
</evidence>
<dbReference type="AlphaFoldDB" id="A0A7S4FR50"/>
<dbReference type="EMBL" id="HBJA01057472">
    <property type="protein sequence ID" value="CAE0809205.1"/>
    <property type="molecule type" value="Transcribed_RNA"/>
</dbReference>
<protein>
    <submittedName>
        <fullName evidence="1">Uncharacterized protein</fullName>
    </submittedName>
</protein>
<accession>A0A7S4FR50</accession>
<gene>
    <name evidence="1" type="ORF">EGYM00163_LOCUS20336</name>
</gene>
<organism evidence="1">
    <name type="scientific">Eutreptiella gymnastica</name>
    <dbReference type="NCBI Taxonomy" id="73025"/>
    <lineage>
        <taxon>Eukaryota</taxon>
        <taxon>Discoba</taxon>
        <taxon>Euglenozoa</taxon>
        <taxon>Euglenida</taxon>
        <taxon>Spirocuta</taxon>
        <taxon>Euglenophyceae</taxon>
        <taxon>Eutreptiales</taxon>
        <taxon>Eutreptiaceae</taxon>
        <taxon>Eutreptiella</taxon>
    </lineage>
</organism>
<reference evidence="1" key="1">
    <citation type="submission" date="2021-01" db="EMBL/GenBank/DDBJ databases">
        <authorList>
            <person name="Corre E."/>
            <person name="Pelletier E."/>
            <person name="Niang G."/>
            <person name="Scheremetjew M."/>
            <person name="Finn R."/>
            <person name="Kale V."/>
            <person name="Holt S."/>
            <person name="Cochrane G."/>
            <person name="Meng A."/>
            <person name="Brown T."/>
            <person name="Cohen L."/>
        </authorList>
    </citation>
    <scope>NUCLEOTIDE SEQUENCE</scope>
    <source>
        <strain evidence="1">CCMP1594</strain>
    </source>
</reference>
<proteinExistence type="predicted"/>